<evidence type="ECO:0000313" key="3">
    <source>
        <dbReference type="Proteomes" id="UP000241010"/>
    </source>
</evidence>
<keyword evidence="3" id="KW-1185">Reference proteome</keyword>
<evidence type="ECO:0000313" key="2">
    <source>
        <dbReference type="EMBL" id="PTE20136.1"/>
    </source>
</evidence>
<sequence length="192" mass="20282">MTPTTQPAPHPAEDAGRITLTAFFDTAEAAERARSGLALLGLPRGELHGEAGGSTDSSGGSLLDRLAAFFVSDSDRHVYAEGVRRGGSLLTVSPLSEMQVEAALDVLEEEAIDIDARATAWRAEGWTGPQAGEVLPDGIRGTTRDAAYTNPREGNESAELDETYEGASMLSGAPREAPRTRRARVYRGGEIG</sequence>
<dbReference type="EMBL" id="PZKG01000133">
    <property type="protein sequence ID" value="PTE20136.1"/>
    <property type="molecule type" value="Genomic_DNA"/>
</dbReference>
<reference evidence="2 3" key="1">
    <citation type="submission" date="2018-03" db="EMBL/GenBank/DDBJ databases">
        <title>Cereibacter changlensis.</title>
        <authorList>
            <person name="Meyer T.E."/>
            <person name="Miller S."/>
            <person name="Lodha T."/>
            <person name="Gandham S."/>
            <person name="Chintalapati S."/>
            <person name="Chintalapati V.R."/>
        </authorList>
    </citation>
    <scope>NUCLEOTIDE SEQUENCE [LARGE SCALE GENOMIC DNA]</scope>
    <source>
        <strain evidence="2 3">JA139</strain>
    </source>
</reference>
<organism evidence="2 3">
    <name type="scientific">Cereibacter changlensis JA139</name>
    <dbReference type="NCBI Taxonomy" id="1188249"/>
    <lineage>
        <taxon>Bacteria</taxon>
        <taxon>Pseudomonadati</taxon>
        <taxon>Pseudomonadota</taxon>
        <taxon>Alphaproteobacteria</taxon>
        <taxon>Rhodobacterales</taxon>
        <taxon>Paracoccaceae</taxon>
        <taxon>Cereibacter</taxon>
    </lineage>
</organism>
<dbReference type="OrthoDB" id="7204249at2"/>
<name>A0A2T4JQG4_9RHOB</name>
<dbReference type="RefSeq" id="WP_107665419.1">
    <property type="nucleotide sequence ID" value="NZ_PZKG01000133.1"/>
</dbReference>
<proteinExistence type="predicted"/>
<comment type="caution">
    <text evidence="2">The sequence shown here is derived from an EMBL/GenBank/DDBJ whole genome shotgun (WGS) entry which is preliminary data.</text>
</comment>
<accession>A0A2T4JQG4</accession>
<dbReference type="AlphaFoldDB" id="A0A2T4JQG4"/>
<dbReference type="Proteomes" id="UP000241010">
    <property type="component" value="Unassembled WGS sequence"/>
</dbReference>
<evidence type="ECO:0000256" key="1">
    <source>
        <dbReference type="SAM" id="MobiDB-lite"/>
    </source>
</evidence>
<feature type="region of interest" description="Disordered" evidence="1">
    <location>
        <begin position="128"/>
        <end position="192"/>
    </location>
</feature>
<protein>
    <submittedName>
        <fullName evidence="2">Uncharacterized protein</fullName>
    </submittedName>
</protein>
<gene>
    <name evidence="2" type="ORF">C5F48_19125</name>
</gene>